<name>A0A930YVR6_9FLAO</name>
<dbReference type="RefSeq" id="WP_194739143.1">
    <property type="nucleotide sequence ID" value="NZ_JADKYY010000005.1"/>
</dbReference>
<comment type="caution">
    <text evidence="2">The sequence shown here is derived from an EMBL/GenBank/DDBJ whole genome shotgun (WGS) entry which is preliminary data.</text>
</comment>
<evidence type="ECO:0008006" key="4">
    <source>
        <dbReference type="Google" id="ProtNLM"/>
    </source>
</evidence>
<dbReference type="Proteomes" id="UP000694480">
    <property type="component" value="Unassembled WGS sequence"/>
</dbReference>
<evidence type="ECO:0000256" key="1">
    <source>
        <dbReference type="SAM" id="Phobius"/>
    </source>
</evidence>
<protein>
    <recommendedName>
        <fullName evidence="4">DUF2946 domain-containing protein</fullName>
    </recommendedName>
</protein>
<feature type="transmembrane region" description="Helical" evidence="1">
    <location>
        <begin position="12"/>
        <end position="31"/>
    </location>
</feature>
<keyword evidence="1" id="KW-0472">Membrane</keyword>
<sequence>MVKSSNAHKTLSILWVGLYCFVVLFAPLLHSHHHSGLALKKNTKLELKQAPSATTHSATGCDACHFHSTKLLPANQSVWELASTPGASFEAPYFSPRATVVAFPAAYFLRGPPQG</sequence>
<keyword evidence="1" id="KW-0812">Transmembrane</keyword>
<keyword evidence="1" id="KW-1133">Transmembrane helix</keyword>
<reference evidence="2" key="1">
    <citation type="submission" date="2020-11" db="EMBL/GenBank/DDBJ databases">
        <title>Genome seq and assembly of Planobacterium sp.</title>
        <authorList>
            <person name="Chhetri G."/>
        </authorList>
    </citation>
    <scope>NUCLEOTIDE SEQUENCE</scope>
    <source>
        <strain evidence="2">GCR5</strain>
    </source>
</reference>
<keyword evidence="3" id="KW-1185">Reference proteome</keyword>
<evidence type="ECO:0000313" key="3">
    <source>
        <dbReference type="Proteomes" id="UP000694480"/>
    </source>
</evidence>
<accession>A0A930YVR6</accession>
<evidence type="ECO:0000313" key="2">
    <source>
        <dbReference type="EMBL" id="MBF5027213.1"/>
    </source>
</evidence>
<organism evidence="2 3">
    <name type="scientific">Planobacterium oryzisoli</name>
    <dbReference type="NCBI Taxonomy" id="2771435"/>
    <lineage>
        <taxon>Bacteria</taxon>
        <taxon>Pseudomonadati</taxon>
        <taxon>Bacteroidota</taxon>
        <taxon>Flavobacteriia</taxon>
        <taxon>Flavobacteriales</taxon>
        <taxon>Weeksellaceae</taxon>
        <taxon>Chryseobacterium group</taxon>
        <taxon>Chryseobacterium</taxon>
    </lineage>
</organism>
<dbReference type="AlphaFoldDB" id="A0A930YVR6"/>
<gene>
    <name evidence="2" type="ORF">IC612_05315</name>
</gene>
<proteinExistence type="predicted"/>
<dbReference type="EMBL" id="JADKYY010000005">
    <property type="protein sequence ID" value="MBF5027213.1"/>
    <property type="molecule type" value="Genomic_DNA"/>
</dbReference>